<keyword evidence="2" id="KW-1185">Reference proteome</keyword>
<organism evidence="1 2">
    <name type="scientific">Ixodes persulcatus</name>
    <name type="common">Taiga tick</name>
    <dbReference type="NCBI Taxonomy" id="34615"/>
    <lineage>
        <taxon>Eukaryota</taxon>
        <taxon>Metazoa</taxon>
        <taxon>Ecdysozoa</taxon>
        <taxon>Arthropoda</taxon>
        <taxon>Chelicerata</taxon>
        <taxon>Arachnida</taxon>
        <taxon>Acari</taxon>
        <taxon>Parasitiformes</taxon>
        <taxon>Ixodida</taxon>
        <taxon>Ixodoidea</taxon>
        <taxon>Ixodidae</taxon>
        <taxon>Ixodinae</taxon>
        <taxon>Ixodes</taxon>
    </lineage>
</organism>
<protein>
    <submittedName>
        <fullName evidence="1">Uncharacterized protein</fullName>
    </submittedName>
</protein>
<evidence type="ECO:0000313" key="1">
    <source>
        <dbReference type="EMBL" id="KAG0444598.1"/>
    </source>
</evidence>
<reference evidence="1 2" key="1">
    <citation type="journal article" date="2020" name="Cell">
        <title>Large-Scale Comparative Analyses of Tick Genomes Elucidate Their Genetic Diversity and Vector Capacities.</title>
        <authorList>
            <consortium name="Tick Genome and Microbiome Consortium (TIGMIC)"/>
            <person name="Jia N."/>
            <person name="Wang J."/>
            <person name="Shi W."/>
            <person name="Du L."/>
            <person name="Sun Y."/>
            <person name="Zhan W."/>
            <person name="Jiang J.F."/>
            <person name="Wang Q."/>
            <person name="Zhang B."/>
            <person name="Ji P."/>
            <person name="Bell-Sakyi L."/>
            <person name="Cui X.M."/>
            <person name="Yuan T.T."/>
            <person name="Jiang B.G."/>
            <person name="Yang W.F."/>
            <person name="Lam T.T."/>
            <person name="Chang Q.C."/>
            <person name="Ding S.J."/>
            <person name="Wang X.J."/>
            <person name="Zhu J.G."/>
            <person name="Ruan X.D."/>
            <person name="Zhao L."/>
            <person name="Wei J.T."/>
            <person name="Ye R.Z."/>
            <person name="Que T.C."/>
            <person name="Du C.H."/>
            <person name="Zhou Y.H."/>
            <person name="Cheng J.X."/>
            <person name="Dai P.F."/>
            <person name="Guo W.B."/>
            <person name="Han X.H."/>
            <person name="Huang E.J."/>
            <person name="Li L.F."/>
            <person name="Wei W."/>
            <person name="Gao Y.C."/>
            <person name="Liu J.Z."/>
            <person name="Shao H.Z."/>
            <person name="Wang X."/>
            <person name="Wang C.C."/>
            <person name="Yang T.C."/>
            <person name="Huo Q.B."/>
            <person name="Li W."/>
            <person name="Chen H.Y."/>
            <person name="Chen S.E."/>
            <person name="Zhou L.G."/>
            <person name="Ni X.B."/>
            <person name="Tian J.H."/>
            <person name="Sheng Y."/>
            <person name="Liu T."/>
            <person name="Pan Y.S."/>
            <person name="Xia L.Y."/>
            <person name="Li J."/>
            <person name="Zhao F."/>
            <person name="Cao W.C."/>
        </authorList>
    </citation>
    <scope>NUCLEOTIDE SEQUENCE [LARGE SCALE GENOMIC DNA]</scope>
    <source>
        <strain evidence="1">Iper-2018</strain>
    </source>
</reference>
<evidence type="ECO:0000313" key="2">
    <source>
        <dbReference type="Proteomes" id="UP000805193"/>
    </source>
</evidence>
<proteinExistence type="predicted"/>
<dbReference type="EMBL" id="JABSTQ010001789">
    <property type="protein sequence ID" value="KAG0444598.1"/>
    <property type="molecule type" value="Genomic_DNA"/>
</dbReference>
<name>A0AC60R1K0_IXOPE</name>
<sequence>MPNYQVVEPGMSAKLNCTTTTETAPSLTQTFYQRSAKPGESISLQCQSKGRPLPTFSWERDQELLLSDRRVRITSVHISNQVISVLNVTRVSAEDSGLYGCRATNEAGSVAHWARIGVHGKIFVHQGLSNVTAVPGEDVRIQCRYGGFPVDSVSWYKDDALLPRNVRHSLDNDGNLRIRDFMGSVDAGDYTCVVKSRDQEVRATTQLVLVVPPVIDDHFFPETITVDEGSRSRLLCSVSKGDGPLRFQWFKDGQLLSSVPDGSVQYSDDSAMIKFRKVRFRDRGKYTCFATNDAAGDNRTTDVVVNVSPRIKVAPQNSTTSVGGQVMLDCVAEGFPTPVVTWQKFGFITEVTNIKRALKARAAHYHRVPGVAAFSSSGCNTTDIREIIRDIVREEIKKLLPTAASPLPSIAEIVREEVQQALQPEVLFSTAPGPSTLSYAVVARRPPPHPRTYVAPTRCQSPAPQHNRRHEDPVQYACPELRAPRKTDV</sequence>
<comment type="caution">
    <text evidence="1">The sequence shown here is derived from an EMBL/GenBank/DDBJ whole genome shotgun (WGS) entry which is preliminary data.</text>
</comment>
<gene>
    <name evidence="1" type="ORF">HPB47_013612</name>
</gene>
<accession>A0AC60R1K0</accession>
<dbReference type="Proteomes" id="UP000805193">
    <property type="component" value="Unassembled WGS sequence"/>
</dbReference>